<dbReference type="CDD" id="cd18793">
    <property type="entry name" value="SF2_C_SNF"/>
    <property type="match status" value="1"/>
</dbReference>
<evidence type="ECO:0000256" key="6">
    <source>
        <dbReference type="ARBA" id="ARBA00022840"/>
    </source>
</evidence>
<accession>A0A367YNT9</accession>
<sequence length="1687" mass="193774">MLKEKHSKKSKMKVVAVSRDNIIATLKDSQSTIDAQAFKKRKVDPPDVPLLIPLFKRHLKFKHALEGKVPDFPETEIKGFKLEKGTSDVFTVKFTKKRVRALFSFNVKHDAIPDVECLLLMKKQQDGIVSDRKLVMSVKKGVFRGEMEYSVGYVCDMHHSGKRDVMDKVLPVLDPNSVKKDTITPEYFYRSIADSTEKMPNCDDQEFDIPELQTELLRFQKKTVNWLLAKENVKYNPETNRVDPVLFMESEEFNEEEALKLVNSLWYGWKIINWKGEAYFFNPFTCTVATFDQVKNYLLDYYHDKDKLQNPLHLNGQGLLCEEMGLGKTIEVAALTLLNPRPYYQIDRPMDLVLNEFGDVKKIVMGRTTLIIAPGSILQQWRTELENFAPGLAVTIYGGLSSYPSMNNKPYLIATYLRKFDVVLTTYNTISRELDYAKFSSSHKRTRGAKSKDQSNYKPIEEAREANDEDWDSDEDSRRPPPHDEIANNYQAMFQLSSLKPAKANQRSSSGQKETDYEKALQNEIELAIKHNEAWSSKSTDDYECPLMLIQFWRVVLDEVQMVSLRVSRAFQSASLIPRFHSWGVSGTPIKKNMDDLLATLKFLRFFPFSGHLGEYSWGKLIHNKEEFTKLWNTLAIRHTKSMVHDDIQLPEQNRILMTMPFTAIEQDLYSRKLEQCLNEIKLDEEGNPLVDDWDIVDVVEQMRYWLMQLRKLCNLPQIGKLNFKGRKFPNSHGRVRSMGLGSLEPLKTLDALLRVMLEKCYLDIISSGKRKMDDVIKYIELLEFIYCPQEALEHLSIAIIQTEWMLKRDEIMLAKKIADAKRDGLNWDPASDDLDQRANKHGQDRDDRGDDYYDEYDSESDMDIMGIEQLMIRVLRRAGTESRYATKKSEDGFGASGDDDLMASITRLRARIRSSLVQLHKLYFLKATCNFQLDDPDYAEIMSKRKVEIETPPGCEADRTYKNKKQDAELASIVSGLPIEDFLFEVEEEAGNRTSEPTELEGIYYAKAEKIRGRLLAASMKGVTKSIENRIKSRGFYFDEPPIDYGERLLPKTSKKFFNAIPTMEVSDWEDYVMNPQVLARVNGVKAFVTALNDQAEVMNNTMKELLDYLQTPLIAQEESPLGNEYEDTLNDQEKISMHITLLLQFIFSRSSNVSIGKASSSDPGWGMVKDFSSMSQMRSLLRHHLLPPDIEFSEFMDEINSLILDLSEDPANGVQVEELKKLRDRLGIYLENQKLALVLFAKEVNTNCNAIFNARIEYYKQLQIISDTVERPTFANLDRDNLDPEAAETILRMMNVRRSEHTESNVGRFRYLVGLMKENEKSNDAKNKRDSDDDDDDEDEEENEDVEEHKKNGGDISLSMCTICHSTITLGALTHCGHKYCKACLDQWLRTSRKCPLCKSSIERGSVYCYTRYEPVLKAKQVHDVHDVSKLHSIYKSLDEAVIEDLKSVQMMRSFSSKVDMIVKQVLYLRKTEPNVQIIVFSQWPDMLFILGNALKENGISFVGLNRSLNQDPRSKHRSFDEVSYFKKNSRITCFLMDAKAQASGLTLTNATHIFLCEPLVNISLELQAISRIHRIGQKKKTTVWMFAIENTIEESIIVTSTDKRLKYIKSNKRSNSDTEEEENDPDEDELTKAESLALVSGGGQDNVVGKSDQGEMVTNHDLWSAFFSSTMGRVIPDPSEKDSF</sequence>
<keyword evidence="6" id="KW-0067">ATP-binding</keyword>
<keyword evidence="3 7" id="KW-0863">Zinc-finger</keyword>
<dbReference type="InterPro" id="IPR000330">
    <property type="entry name" value="SNF2_N"/>
</dbReference>
<dbReference type="InterPro" id="IPR052583">
    <property type="entry name" value="ATP-helicase/E3_Ub-Ligase"/>
</dbReference>
<dbReference type="Gene3D" id="3.40.50.300">
    <property type="entry name" value="P-loop containing nucleotide triphosphate hydrolases"/>
    <property type="match status" value="1"/>
</dbReference>
<dbReference type="Pfam" id="PF00271">
    <property type="entry name" value="Helicase_C"/>
    <property type="match status" value="1"/>
</dbReference>
<feature type="region of interest" description="Disordered" evidence="8">
    <location>
        <begin position="1614"/>
        <end position="1634"/>
    </location>
</feature>
<feature type="compositionally biased region" description="Acidic residues" evidence="8">
    <location>
        <begin position="1620"/>
        <end position="1632"/>
    </location>
</feature>
<feature type="compositionally biased region" description="Basic and acidic residues" evidence="8">
    <location>
        <begin position="1324"/>
        <end position="1333"/>
    </location>
</feature>
<dbReference type="SUPFAM" id="SSF57850">
    <property type="entry name" value="RING/U-box"/>
    <property type="match status" value="1"/>
</dbReference>
<dbReference type="EMBL" id="QLNQ01000001">
    <property type="protein sequence ID" value="RCK67494.1"/>
    <property type="molecule type" value="Genomic_DNA"/>
</dbReference>
<dbReference type="InterPro" id="IPR049730">
    <property type="entry name" value="SNF2/RAD54-like_C"/>
</dbReference>
<dbReference type="Pfam" id="PF00176">
    <property type="entry name" value="SNF2-rel_dom"/>
    <property type="match status" value="2"/>
</dbReference>
<dbReference type="Pfam" id="PF26021">
    <property type="entry name" value="Ferritin_C144_05"/>
    <property type="match status" value="1"/>
</dbReference>
<evidence type="ECO:0000313" key="11">
    <source>
        <dbReference type="EMBL" id="RCK67494.1"/>
    </source>
</evidence>
<dbReference type="PROSITE" id="PS00518">
    <property type="entry name" value="ZF_RING_1"/>
    <property type="match status" value="1"/>
</dbReference>
<evidence type="ECO:0000256" key="4">
    <source>
        <dbReference type="ARBA" id="ARBA00022801"/>
    </source>
</evidence>
<evidence type="ECO:0000256" key="2">
    <source>
        <dbReference type="ARBA" id="ARBA00022741"/>
    </source>
</evidence>
<dbReference type="InterPro" id="IPR013083">
    <property type="entry name" value="Znf_RING/FYVE/PHD"/>
</dbReference>
<dbReference type="GO" id="GO:0061630">
    <property type="term" value="F:ubiquitin protein ligase activity"/>
    <property type="evidence" value="ECO:0007669"/>
    <property type="project" value="TreeGrafter"/>
</dbReference>
<dbReference type="InterPro" id="IPR059033">
    <property type="entry name" value="C144_05_dom"/>
</dbReference>
<dbReference type="GO" id="GO:0000209">
    <property type="term" value="P:protein polyubiquitination"/>
    <property type="evidence" value="ECO:0007669"/>
    <property type="project" value="TreeGrafter"/>
</dbReference>
<keyword evidence="5" id="KW-0862">Zinc</keyword>
<feature type="domain" description="Helicase C-terminal" evidence="10">
    <location>
        <begin position="1464"/>
        <end position="1634"/>
    </location>
</feature>
<dbReference type="Proteomes" id="UP000253472">
    <property type="component" value="Unassembled WGS sequence"/>
</dbReference>
<evidence type="ECO:0000256" key="7">
    <source>
        <dbReference type="PROSITE-ProRule" id="PRU00175"/>
    </source>
</evidence>
<feature type="region of interest" description="Disordered" evidence="8">
    <location>
        <begin position="441"/>
        <end position="485"/>
    </location>
</feature>
<feature type="compositionally biased region" description="Acidic residues" evidence="8">
    <location>
        <begin position="1334"/>
        <end position="1348"/>
    </location>
</feature>
<dbReference type="OrthoDB" id="5330228at2759"/>
<feature type="compositionally biased region" description="Basic and acidic residues" evidence="8">
    <location>
        <begin position="835"/>
        <end position="852"/>
    </location>
</feature>
<dbReference type="SUPFAM" id="SSF52540">
    <property type="entry name" value="P-loop containing nucleoside triphosphate hydrolases"/>
    <property type="match status" value="2"/>
</dbReference>
<feature type="compositionally biased region" description="Basic and acidic residues" evidence="8">
    <location>
        <begin position="476"/>
        <end position="485"/>
    </location>
</feature>
<dbReference type="Gene3D" id="3.30.40.10">
    <property type="entry name" value="Zinc/RING finger domain, C3HC4 (zinc finger)"/>
    <property type="match status" value="1"/>
</dbReference>
<dbReference type="PROSITE" id="PS50089">
    <property type="entry name" value="ZF_RING_2"/>
    <property type="match status" value="1"/>
</dbReference>
<dbReference type="GO" id="GO:0005524">
    <property type="term" value="F:ATP binding"/>
    <property type="evidence" value="ECO:0007669"/>
    <property type="project" value="InterPro"/>
</dbReference>
<dbReference type="PROSITE" id="PS51194">
    <property type="entry name" value="HELICASE_CTER"/>
    <property type="match status" value="1"/>
</dbReference>
<comment type="caution">
    <text evidence="11">The sequence shown here is derived from an EMBL/GenBank/DDBJ whole genome shotgun (WGS) entry which is preliminary data.</text>
</comment>
<dbReference type="SMART" id="SM00184">
    <property type="entry name" value="RING"/>
    <property type="match status" value="1"/>
</dbReference>
<dbReference type="SMART" id="SM00487">
    <property type="entry name" value="DEXDc"/>
    <property type="match status" value="1"/>
</dbReference>
<feature type="region of interest" description="Disordered" evidence="8">
    <location>
        <begin position="829"/>
        <end position="854"/>
    </location>
</feature>
<reference evidence="11 12" key="1">
    <citation type="submission" date="2018-06" db="EMBL/GenBank/DDBJ databases">
        <title>Whole genome sequencing of Candida tropicalis (genome annotated by CSBL at Korea University).</title>
        <authorList>
            <person name="Ahn J."/>
        </authorList>
    </citation>
    <scope>NUCLEOTIDE SEQUENCE [LARGE SCALE GENOMIC DNA]</scope>
    <source>
        <strain evidence="11 12">ATCC 20962</strain>
    </source>
</reference>
<dbReference type="InterPro" id="IPR038718">
    <property type="entry name" value="SNF2-like_sf"/>
</dbReference>
<keyword evidence="4" id="KW-0378">Hydrolase</keyword>
<evidence type="ECO:0000256" key="1">
    <source>
        <dbReference type="ARBA" id="ARBA00022723"/>
    </source>
</evidence>
<dbReference type="GO" id="GO:0004386">
    <property type="term" value="F:helicase activity"/>
    <property type="evidence" value="ECO:0007669"/>
    <property type="project" value="UniProtKB-KW"/>
</dbReference>
<name>A0A367YNT9_9ASCO</name>
<dbReference type="InterPro" id="IPR017907">
    <property type="entry name" value="Znf_RING_CS"/>
</dbReference>
<evidence type="ECO:0000313" key="12">
    <source>
        <dbReference type="Proteomes" id="UP000253472"/>
    </source>
</evidence>
<dbReference type="GO" id="GO:0008270">
    <property type="term" value="F:zinc ion binding"/>
    <property type="evidence" value="ECO:0007669"/>
    <property type="project" value="UniProtKB-KW"/>
</dbReference>
<keyword evidence="2" id="KW-0547">Nucleotide-binding</keyword>
<feature type="domain" description="RING-type" evidence="9">
    <location>
        <begin position="1363"/>
        <end position="1401"/>
    </location>
</feature>
<gene>
    <name evidence="11" type="primary">IRC20_0</name>
    <name evidence="11" type="ORF">Cantr_02842</name>
</gene>
<evidence type="ECO:0000256" key="3">
    <source>
        <dbReference type="ARBA" id="ARBA00022771"/>
    </source>
</evidence>
<keyword evidence="12" id="KW-1185">Reference proteome</keyword>
<evidence type="ECO:0000256" key="5">
    <source>
        <dbReference type="ARBA" id="ARBA00022833"/>
    </source>
</evidence>
<organism evidence="11 12">
    <name type="scientific">Candida viswanathii</name>
    <dbReference type="NCBI Taxonomy" id="5486"/>
    <lineage>
        <taxon>Eukaryota</taxon>
        <taxon>Fungi</taxon>
        <taxon>Dikarya</taxon>
        <taxon>Ascomycota</taxon>
        <taxon>Saccharomycotina</taxon>
        <taxon>Pichiomycetes</taxon>
        <taxon>Debaryomycetaceae</taxon>
        <taxon>Candida/Lodderomyces clade</taxon>
        <taxon>Candida</taxon>
    </lineage>
</organism>
<evidence type="ECO:0000259" key="10">
    <source>
        <dbReference type="PROSITE" id="PS51194"/>
    </source>
</evidence>
<feature type="compositionally biased region" description="Basic and acidic residues" evidence="8">
    <location>
        <begin position="450"/>
        <end position="466"/>
    </location>
</feature>
<dbReference type="InterPro" id="IPR027417">
    <property type="entry name" value="P-loop_NTPase"/>
</dbReference>
<dbReference type="PANTHER" id="PTHR45865">
    <property type="entry name" value="E3 UBIQUITIN-PROTEIN LIGASE SHPRH FAMILY MEMBER"/>
    <property type="match status" value="1"/>
</dbReference>
<evidence type="ECO:0000259" key="9">
    <source>
        <dbReference type="PROSITE" id="PS50089"/>
    </source>
</evidence>
<dbReference type="InterPro" id="IPR001650">
    <property type="entry name" value="Helicase_C-like"/>
</dbReference>
<dbReference type="GO" id="GO:0005634">
    <property type="term" value="C:nucleus"/>
    <property type="evidence" value="ECO:0007669"/>
    <property type="project" value="TreeGrafter"/>
</dbReference>
<keyword evidence="1" id="KW-0479">Metal-binding</keyword>
<dbReference type="GO" id="GO:0016787">
    <property type="term" value="F:hydrolase activity"/>
    <property type="evidence" value="ECO:0007669"/>
    <property type="project" value="UniProtKB-KW"/>
</dbReference>
<dbReference type="STRING" id="5486.A0A367YNT9"/>
<dbReference type="PANTHER" id="PTHR45865:SF1">
    <property type="entry name" value="E3 UBIQUITIN-PROTEIN LIGASE SHPRH"/>
    <property type="match status" value="1"/>
</dbReference>
<feature type="region of interest" description="Disordered" evidence="8">
    <location>
        <begin position="1324"/>
        <end position="1353"/>
    </location>
</feature>
<evidence type="ECO:0000256" key="8">
    <source>
        <dbReference type="SAM" id="MobiDB-lite"/>
    </source>
</evidence>
<keyword evidence="11" id="KW-0347">Helicase</keyword>
<protein>
    <submittedName>
        <fullName evidence="11">Putative ATP-dependent helicase IRC20</fullName>
    </submittedName>
</protein>
<dbReference type="GO" id="GO:0006974">
    <property type="term" value="P:DNA damage response"/>
    <property type="evidence" value="ECO:0007669"/>
    <property type="project" value="TreeGrafter"/>
</dbReference>
<dbReference type="Gene3D" id="3.40.50.10810">
    <property type="entry name" value="Tandem AAA-ATPase domain"/>
    <property type="match status" value="2"/>
</dbReference>
<dbReference type="InterPro" id="IPR014001">
    <property type="entry name" value="Helicase_ATP-bd"/>
</dbReference>
<dbReference type="InterPro" id="IPR001841">
    <property type="entry name" value="Znf_RING"/>
</dbReference>
<proteinExistence type="predicted"/>
<dbReference type="Pfam" id="PF13639">
    <property type="entry name" value="zf-RING_2"/>
    <property type="match status" value="1"/>
</dbReference>